<keyword evidence="2" id="KW-1185">Reference proteome</keyword>
<evidence type="ECO:0000313" key="2">
    <source>
        <dbReference type="Proteomes" id="UP000799436"/>
    </source>
</evidence>
<dbReference type="Proteomes" id="UP000799436">
    <property type="component" value="Unassembled WGS sequence"/>
</dbReference>
<proteinExistence type="predicted"/>
<gene>
    <name evidence="1" type="ORF">EJ03DRAFT_218600</name>
</gene>
<accession>A0A6G1KYM9</accession>
<evidence type="ECO:0000313" key="1">
    <source>
        <dbReference type="EMBL" id="KAF2765144.1"/>
    </source>
</evidence>
<protein>
    <submittedName>
        <fullName evidence="1">Uncharacterized protein</fullName>
    </submittedName>
</protein>
<organism evidence="1 2">
    <name type="scientific">Teratosphaeria nubilosa</name>
    <dbReference type="NCBI Taxonomy" id="161662"/>
    <lineage>
        <taxon>Eukaryota</taxon>
        <taxon>Fungi</taxon>
        <taxon>Dikarya</taxon>
        <taxon>Ascomycota</taxon>
        <taxon>Pezizomycotina</taxon>
        <taxon>Dothideomycetes</taxon>
        <taxon>Dothideomycetidae</taxon>
        <taxon>Mycosphaerellales</taxon>
        <taxon>Teratosphaeriaceae</taxon>
        <taxon>Teratosphaeria</taxon>
    </lineage>
</organism>
<dbReference type="AlphaFoldDB" id="A0A6G1KYM9"/>
<sequence>MSIATFGRNASPAASMIALGGAVQSPSIPAVLNAEGSDFHRMLPDWRLNSDSHIRADASTQVDADLIIISHTLNDFVTKPRSNIFRPLDQPQHSCCFKGVASLQDYRLCSSNQCRLRFDVPGSRKVGLRVSPLLADVQGLAVSASIKAAVSHIRYCHAASFMHPRWTPQLCFQVRMKLDGKLLFWLILTDEMDGTRAADLSIEIWVDEWQA</sequence>
<reference evidence="1" key="1">
    <citation type="journal article" date="2020" name="Stud. Mycol.">
        <title>101 Dothideomycetes genomes: a test case for predicting lifestyles and emergence of pathogens.</title>
        <authorList>
            <person name="Haridas S."/>
            <person name="Albert R."/>
            <person name="Binder M."/>
            <person name="Bloem J."/>
            <person name="Labutti K."/>
            <person name="Salamov A."/>
            <person name="Andreopoulos B."/>
            <person name="Baker S."/>
            <person name="Barry K."/>
            <person name="Bills G."/>
            <person name="Bluhm B."/>
            <person name="Cannon C."/>
            <person name="Castanera R."/>
            <person name="Culley D."/>
            <person name="Daum C."/>
            <person name="Ezra D."/>
            <person name="Gonzalez J."/>
            <person name="Henrissat B."/>
            <person name="Kuo A."/>
            <person name="Liang C."/>
            <person name="Lipzen A."/>
            <person name="Lutzoni F."/>
            <person name="Magnuson J."/>
            <person name="Mondo S."/>
            <person name="Nolan M."/>
            <person name="Ohm R."/>
            <person name="Pangilinan J."/>
            <person name="Park H.-J."/>
            <person name="Ramirez L."/>
            <person name="Alfaro M."/>
            <person name="Sun H."/>
            <person name="Tritt A."/>
            <person name="Yoshinaga Y."/>
            <person name="Zwiers L.-H."/>
            <person name="Turgeon B."/>
            <person name="Goodwin S."/>
            <person name="Spatafora J."/>
            <person name="Crous P."/>
            <person name="Grigoriev I."/>
        </authorList>
    </citation>
    <scope>NUCLEOTIDE SEQUENCE</scope>
    <source>
        <strain evidence="1">CBS 116005</strain>
    </source>
</reference>
<name>A0A6G1KYM9_9PEZI</name>
<dbReference type="EMBL" id="ML995899">
    <property type="protein sequence ID" value="KAF2765144.1"/>
    <property type="molecule type" value="Genomic_DNA"/>
</dbReference>